<evidence type="ECO:0000313" key="1">
    <source>
        <dbReference type="EMBL" id="TPX45732.1"/>
    </source>
</evidence>
<protein>
    <submittedName>
        <fullName evidence="1">Uncharacterized protein</fullName>
    </submittedName>
</protein>
<dbReference type="EMBL" id="QEAN01000147">
    <property type="protein sequence ID" value="TPX45732.1"/>
    <property type="molecule type" value="Genomic_DNA"/>
</dbReference>
<dbReference type="AlphaFoldDB" id="A0A507D2N3"/>
<reference evidence="1 2" key="1">
    <citation type="journal article" date="2019" name="Sci. Rep.">
        <title>Comparative genomics of chytrid fungi reveal insights into the obligate biotrophic and pathogenic lifestyle of Synchytrium endobioticum.</title>
        <authorList>
            <person name="van de Vossenberg B.T.L.H."/>
            <person name="Warris S."/>
            <person name="Nguyen H.D.T."/>
            <person name="van Gent-Pelzer M.P.E."/>
            <person name="Joly D.L."/>
            <person name="van de Geest H.C."/>
            <person name="Bonants P.J.M."/>
            <person name="Smith D.S."/>
            <person name="Levesque C.A."/>
            <person name="van der Lee T.A.J."/>
        </authorList>
    </citation>
    <scope>NUCLEOTIDE SEQUENCE [LARGE SCALE GENOMIC DNA]</scope>
    <source>
        <strain evidence="1 2">MB42</strain>
    </source>
</reference>
<comment type="caution">
    <text evidence="1">The sequence shown here is derived from an EMBL/GenBank/DDBJ whole genome shotgun (WGS) entry which is preliminary data.</text>
</comment>
<accession>A0A507D2N3</accession>
<keyword evidence="2" id="KW-1185">Reference proteome</keyword>
<dbReference type="VEuPathDB" id="FungiDB:SeMB42_g03885"/>
<sequence>MGVFLSLEGGFSCHRISVIPLVATTAIQAAHSRHLHKLRATGALLGCEIFIDPHNGISKRPKLADEVPATITFFPSEILRPMDSPTMLTIAPESIRPFPAMPDDISFDWRTNGTL</sequence>
<name>A0A507D2N3_9FUNG</name>
<gene>
    <name evidence="1" type="ORF">SeMB42_g03885</name>
</gene>
<evidence type="ECO:0000313" key="2">
    <source>
        <dbReference type="Proteomes" id="UP000317494"/>
    </source>
</evidence>
<dbReference type="Proteomes" id="UP000317494">
    <property type="component" value="Unassembled WGS sequence"/>
</dbReference>
<organism evidence="1 2">
    <name type="scientific">Synchytrium endobioticum</name>
    <dbReference type="NCBI Taxonomy" id="286115"/>
    <lineage>
        <taxon>Eukaryota</taxon>
        <taxon>Fungi</taxon>
        <taxon>Fungi incertae sedis</taxon>
        <taxon>Chytridiomycota</taxon>
        <taxon>Chytridiomycota incertae sedis</taxon>
        <taxon>Chytridiomycetes</taxon>
        <taxon>Synchytriales</taxon>
        <taxon>Synchytriaceae</taxon>
        <taxon>Synchytrium</taxon>
    </lineage>
</organism>
<proteinExistence type="predicted"/>